<keyword evidence="3 6" id="KW-0863">Zinc-finger</keyword>
<dbReference type="GO" id="GO:0008270">
    <property type="term" value="F:zinc ion binding"/>
    <property type="evidence" value="ECO:0007669"/>
    <property type="project" value="UniProtKB-KW"/>
</dbReference>
<evidence type="ECO:0000256" key="6">
    <source>
        <dbReference type="PROSITE-ProRule" id="PRU00175"/>
    </source>
</evidence>
<comment type="caution">
    <text evidence="9">The sequence shown here is derived from an EMBL/GenBank/DDBJ whole genome shotgun (WGS) entry which is preliminary data.</text>
</comment>
<evidence type="ECO:0000256" key="3">
    <source>
        <dbReference type="ARBA" id="ARBA00022771"/>
    </source>
</evidence>
<keyword evidence="2" id="KW-0479">Metal-binding</keyword>
<gene>
    <name evidence="9" type="ORF">Salat_2027400</name>
</gene>
<dbReference type="CDD" id="cd16461">
    <property type="entry name" value="RING-H2_EL5-like"/>
    <property type="match status" value="1"/>
</dbReference>
<dbReference type="EMBL" id="JACGWO010000008">
    <property type="protein sequence ID" value="KAK4420769.1"/>
    <property type="molecule type" value="Genomic_DNA"/>
</dbReference>
<evidence type="ECO:0000256" key="4">
    <source>
        <dbReference type="ARBA" id="ARBA00022833"/>
    </source>
</evidence>
<reference evidence="9" key="1">
    <citation type="submission" date="2020-06" db="EMBL/GenBank/DDBJ databases">
        <authorList>
            <person name="Li T."/>
            <person name="Hu X."/>
            <person name="Zhang T."/>
            <person name="Song X."/>
            <person name="Zhang H."/>
            <person name="Dai N."/>
            <person name="Sheng W."/>
            <person name="Hou X."/>
            <person name="Wei L."/>
        </authorList>
    </citation>
    <scope>NUCLEOTIDE SEQUENCE</scope>
    <source>
        <strain evidence="9">3651</strain>
        <tissue evidence="9">Leaf</tissue>
    </source>
</reference>
<evidence type="ECO:0000313" key="9">
    <source>
        <dbReference type="EMBL" id="KAK4420769.1"/>
    </source>
</evidence>
<evidence type="ECO:0000313" key="10">
    <source>
        <dbReference type="Proteomes" id="UP001293254"/>
    </source>
</evidence>
<sequence>MGNRAISVDACSSTCVVALHLSPNFNAPLFLSSPSPINAPPATPYFQAPSSGFFSLDFSQSPSELSANKPTVPVKMLICCPLIKRWFYTTVHCVCRELIASQSGLAVRVLKKFAAALFTCIFALGGASIGAVTGAIKGQTTETGFVRGFGVGAVAGAVTGVQLMELIANGEPFSKVALICSLLNGKIFMEWVSPAVLKAYQWQVSTTETSLMEMSDIFEVTTVRGLSQDTIKELPVYQFCNAQTTSSFSEASCAICLQDLNDGESARMLPSCKHFFHLDCIDQWLTRQGNCPICRKDV</sequence>
<accession>A0AAE2CG09</accession>
<keyword evidence="5 7" id="KW-0472">Membrane</keyword>
<comment type="subcellular location">
    <subcellularLocation>
        <location evidence="1">Membrane</location>
    </subcellularLocation>
</comment>
<reference evidence="9" key="2">
    <citation type="journal article" date="2024" name="Plant">
        <title>Genomic evolution and insights into agronomic trait innovations of Sesamum species.</title>
        <authorList>
            <person name="Miao H."/>
            <person name="Wang L."/>
            <person name="Qu L."/>
            <person name="Liu H."/>
            <person name="Sun Y."/>
            <person name="Le M."/>
            <person name="Wang Q."/>
            <person name="Wei S."/>
            <person name="Zheng Y."/>
            <person name="Lin W."/>
            <person name="Duan Y."/>
            <person name="Cao H."/>
            <person name="Xiong S."/>
            <person name="Wang X."/>
            <person name="Wei L."/>
            <person name="Li C."/>
            <person name="Ma Q."/>
            <person name="Ju M."/>
            <person name="Zhao R."/>
            <person name="Li G."/>
            <person name="Mu C."/>
            <person name="Tian Q."/>
            <person name="Mei H."/>
            <person name="Zhang T."/>
            <person name="Gao T."/>
            <person name="Zhang H."/>
        </authorList>
    </citation>
    <scope>NUCLEOTIDE SEQUENCE</scope>
    <source>
        <strain evidence="9">3651</strain>
    </source>
</reference>
<dbReference type="AlphaFoldDB" id="A0AAE2CG09"/>
<keyword evidence="4" id="KW-0862">Zinc</keyword>
<dbReference type="InterPro" id="IPR013083">
    <property type="entry name" value="Znf_RING/FYVE/PHD"/>
</dbReference>
<protein>
    <submittedName>
        <fullName evidence="9">RING-H2 finger protein ATL17</fullName>
    </submittedName>
</protein>
<feature type="transmembrane region" description="Helical" evidence="7">
    <location>
        <begin position="148"/>
        <end position="168"/>
    </location>
</feature>
<evidence type="ECO:0000256" key="7">
    <source>
        <dbReference type="SAM" id="Phobius"/>
    </source>
</evidence>
<keyword evidence="10" id="KW-1185">Reference proteome</keyword>
<dbReference type="SMART" id="SM00184">
    <property type="entry name" value="RING"/>
    <property type="match status" value="1"/>
</dbReference>
<keyword evidence="7" id="KW-1133">Transmembrane helix</keyword>
<evidence type="ECO:0000256" key="1">
    <source>
        <dbReference type="ARBA" id="ARBA00004370"/>
    </source>
</evidence>
<evidence type="ECO:0000256" key="2">
    <source>
        <dbReference type="ARBA" id="ARBA00022723"/>
    </source>
</evidence>
<dbReference type="Gene3D" id="3.30.40.10">
    <property type="entry name" value="Zinc/RING finger domain, C3HC4 (zinc finger)"/>
    <property type="match status" value="1"/>
</dbReference>
<dbReference type="PROSITE" id="PS50089">
    <property type="entry name" value="ZF_RING_2"/>
    <property type="match status" value="1"/>
</dbReference>
<evidence type="ECO:0000256" key="5">
    <source>
        <dbReference type="ARBA" id="ARBA00023136"/>
    </source>
</evidence>
<dbReference type="Proteomes" id="UP001293254">
    <property type="component" value="Unassembled WGS sequence"/>
</dbReference>
<keyword evidence="7" id="KW-0812">Transmembrane</keyword>
<evidence type="ECO:0000259" key="8">
    <source>
        <dbReference type="PROSITE" id="PS50089"/>
    </source>
</evidence>
<dbReference type="SUPFAM" id="SSF57850">
    <property type="entry name" value="RING/U-box"/>
    <property type="match status" value="1"/>
</dbReference>
<proteinExistence type="predicted"/>
<dbReference type="InterPro" id="IPR001841">
    <property type="entry name" value="Znf_RING"/>
</dbReference>
<dbReference type="GO" id="GO:0016020">
    <property type="term" value="C:membrane"/>
    <property type="evidence" value="ECO:0007669"/>
    <property type="project" value="UniProtKB-SubCell"/>
</dbReference>
<feature type="transmembrane region" description="Helical" evidence="7">
    <location>
        <begin position="113"/>
        <end position="136"/>
    </location>
</feature>
<name>A0AAE2CG09_9LAMI</name>
<dbReference type="PANTHER" id="PTHR46151:SF12">
    <property type="entry name" value="RING_U-BOX SUPERFAMILY PROTEIN"/>
    <property type="match status" value="1"/>
</dbReference>
<organism evidence="9 10">
    <name type="scientific">Sesamum alatum</name>
    <dbReference type="NCBI Taxonomy" id="300844"/>
    <lineage>
        <taxon>Eukaryota</taxon>
        <taxon>Viridiplantae</taxon>
        <taxon>Streptophyta</taxon>
        <taxon>Embryophyta</taxon>
        <taxon>Tracheophyta</taxon>
        <taxon>Spermatophyta</taxon>
        <taxon>Magnoliopsida</taxon>
        <taxon>eudicotyledons</taxon>
        <taxon>Gunneridae</taxon>
        <taxon>Pentapetalae</taxon>
        <taxon>asterids</taxon>
        <taxon>lamiids</taxon>
        <taxon>Lamiales</taxon>
        <taxon>Pedaliaceae</taxon>
        <taxon>Sesamum</taxon>
    </lineage>
</organism>
<feature type="domain" description="RING-type" evidence="8">
    <location>
        <begin position="253"/>
        <end position="295"/>
    </location>
</feature>
<dbReference type="Pfam" id="PF13639">
    <property type="entry name" value="zf-RING_2"/>
    <property type="match status" value="1"/>
</dbReference>
<dbReference type="PANTHER" id="PTHR46151">
    <property type="entry name" value="NEP1-INTERACTING PROTEIN-LIKE 2"/>
    <property type="match status" value="1"/>
</dbReference>